<dbReference type="PANTHER" id="PTHR13887">
    <property type="entry name" value="GLUTATHIONE S-TRANSFERASE KAPPA"/>
    <property type="match status" value="1"/>
</dbReference>
<reference evidence="6" key="1">
    <citation type="submission" date="2016-10" db="EMBL/GenBank/DDBJ databases">
        <authorList>
            <person name="Varghese N."/>
            <person name="Submissions S."/>
        </authorList>
    </citation>
    <scope>NUCLEOTIDE SEQUENCE [LARGE SCALE GENOMIC DNA]</scope>
    <source>
        <strain evidence="6">DSM 13234</strain>
    </source>
</reference>
<dbReference type="Gene3D" id="3.40.30.10">
    <property type="entry name" value="Glutaredoxin"/>
    <property type="match status" value="1"/>
</dbReference>
<feature type="chain" id="PRO_5010336510" evidence="3">
    <location>
        <begin position="26"/>
        <end position="202"/>
    </location>
</feature>
<dbReference type="InterPro" id="IPR012336">
    <property type="entry name" value="Thioredoxin-like_fold"/>
</dbReference>
<gene>
    <name evidence="5" type="ORF">SAMN04244559_00743</name>
</gene>
<evidence type="ECO:0000313" key="6">
    <source>
        <dbReference type="Proteomes" id="UP000182983"/>
    </source>
</evidence>
<evidence type="ECO:0000313" key="5">
    <source>
        <dbReference type="EMBL" id="SEH28670.1"/>
    </source>
</evidence>
<evidence type="ECO:0000256" key="2">
    <source>
        <dbReference type="ARBA" id="ARBA00005791"/>
    </source>
</evidence>
<dbReference type="InterPro" id="IPR013766">
    <property type="entry name" value="Thioredoxin_domain"/>
</dbReference>
<evidence type="ECO:0000256" key="3">
    <source>
        <dbReference type="SAM" id="SignalP"/>
    </source>
</evidence>
<dbReference type="EMBL" id="FNWO01000002">
    <property type="protein sequence ID" value="SEH28670.1"/>
    <property type="molecule type" value="Genomic_DNA"/>
</dbReference>
<dbReference type="OrthoDB" id="8478320at2"/>
<evidence type="ECO:0000256" key="1">
    <source>
        <dbReference type="ARBA" id="ARBA00003565"/>
    </source>
</evidence>
<name>A0A1H6H396_MAGFU</name>
<sequence length="202" mass="21915">MKTLARLFAAAATFVVLTAAPTARAAEETYPTDQVLGRPDAPLTIIEYASTTCGHCATFNKTVLPRVKAEWIDTGRAKLIFRDYPTGPHALSLGASMIPHCAGPDRYFGLLGLIMDQQERWMGSANPLAELKKLSKLAGMGEDKVDECLRRQDLANALEARARDAFEKRGIDGTPAFIIDGKVLPGARPFEEIDKALKAASK</sequence>
<dbReference type="PROSITE" id="PS51352">
    <property type="entry name" value="THIOREDOXIN_2"/>
    <property type="match status" value="1"/>
</dbReference>
<organism evidence="5 6">
    <name type="scientific">Magnetospirillum fulvum</name>
    <name type="common">Rhodospirillum fulvum</name>
    <dbReference type="NCBI Taxonomy" id="1082"/>
    <lineage>
        <taxon>Bacteria</taxon>
        <taxon>Pseudomonadati</taxon>
        <taxon>Pseudomonadota</taxon>
        <taxon>Alphaproteobacteria</taxon>
        <taxon>Rhodospirillales</taxon>
        <taxon>Rhodospirillaceae</taxon>
        <taxon>Magnetospirillum</taxon>
    </lineage>
</organism>
<dbReference type="RefSeq" id="WP_074765640.1">
    <property type="nucleotide sequence ID" value="NZ_FNWO01000002.1"/>
</dbReference>
<feature type="domain" description="Thioredoxin" evidence="4">
    <location>
        <begin position="14"/>
        <end position="202"/>
    </location>
</feature>
<comment type="function">
    <text evidence="1">May be required for disulfide bond formation in some proteins.</text>
</comment>
<keyword evidence="3" id="KW-0732">Signal</keyword>
<dbReference type="PANTHER" id="PTHR13887:SF56">
    <property type="entry name" value="THIOREDOXIN-LIKE REDUCTASE RV2466C"/>
    <property type="match status" value="1"/>
</dbReference>
<evidence type="ECO:0000259" key="4">
    <source>
        <dbReference type="PROSITE" id="PS51352"/>
    </source>
</evidence>
<dbReference type="AlphaFoldDB" id="A0A1H6H396"/>
<protein>
    <submittedName>
        <fullName evidence="5">Thioredoxin</fullName>
    </submittedName>
</protein>
<dbReference type="SUPFAM" id="SSF52833">
    <property type="entry name" value="Thioredoxin-like"/>
    <property type="match status" value="1"/>
</dbReference>
<dbReference type="Pfam" id="PF13462">
    <property type="entry name" value="Thioredoxin_4"/>
    <property type="match status" value="1"/>
</dbReference>
<accession>A0A1H6H396</accession>
<dbReference type="InterPro" id="IPR036249">
    <property type="entry name" value="Thioredoxin-like_sf"/>
</dbReference>
<dbReference type="Proteomes" id="UP000182983">
    <property type="component" value="Unassembled WGS sequence"/>
</dbReference>
<keyword evidence="6" id="KW-1185">Reference proteome</keyword>
<feature type="signal peptide" evidence="3">
    <location>
        <begin position="1"/>
        <end position="25"/>
    </location>
</feature>
<proteinExistence type="inferred from homology"/>
<comment type="similarity">
    <text evidence="2">Belongs to the thioredoxin family. DsbA subfamily.</text>
</comment>